<dbReference type="KEGG" id="mdn:JT25_016100"/>
<dbReference type="InterPro" id="IPR001789">
    <property type="entry name" value="Sig_transdc_resp-reg_receiver"/>
</dbReference>
<dbReference type="InterPro" id="IPR058245">
    <property type="entry name" value="NreC/VraR/RcsB-like_REC"/>
</dbReference>
<dbReference type="Pfam" id="PF00196">
    <property type="entry name" value="GerE"/>
    <property type="match status" value="1"/>
</dbReference>
<dbReference type="STRING" id="1538553.JT25_016100"/>
<dbReference type="GO" id="GO:0003677">
    <property type="term" value="F:DNA binding"/>
    <property type="evidence" value="ECO:0007669"/>
    <property type="project" value="UniProtKB-KW"/>
</dbReference>
<accession>A0A126T7B4</accession>
<feature type="domain" description="HTH luxR-type" evidence="4">
    <location>
        <begin position="146"/>
        <end position="211"/>
    </location>
</feature>
<evidence type="ECO:0000256" key="2">
    <source>
        <dbReference type="ARBA" id="ARBA00023125"/>
    </source>
</evidence>
<name>A0A126T7B4_9GAMM</name>
<evidence type="ECO:0000259" key="5">
    <source>
        <dbReference type="PROSITE" id="PS50110"/>
    </source>
</evidence>
<dbReference type="GO" id="GO:0006355">
    <property type="term" value="P:regulation of DNA-templated transcription"/>
    <property type="evidence" value="ECO:0007669"/>
    <property type="project" value="InterPro"/>
</dbReference>
<dbReference type="Gene3D" id="3.40.50.2300">
    <property type="match status" value="1"/>
</dbReference>
<dbReference type="CDD" id="cd06170">
    <property type="entry name" value="LuxR_C_like"/>
    <property type="match status" value="1"/>
</dbReference>
<dbReference type="InterPro" id="IPR000792">
    <property type="entry name" value="Tscrpt_reg_LuxR_C"/>
</dbReference>
<dbReference type="SUPFAM" id="SSF52172">
    <property type="entry name" value="CheY-like"/>
    <property type="match status" value="1"/>
</dbReference>
<dbReference type="EMBL" id="CP014476">
    <property type="protein sequence ID" value="AMK77983.1"/>
    <property type="molecule type" value="Genomic_DNA"/>
</dbReference>
<dbReference type="PANTHER" id="PTHR43214">
    <property type="entry name" value="TWO-COMPONENT RESPONSE REGULATOR"/>
    <property type="match status" value="1"/>
</dbReference>
<keyword evidence="7" id="KW-1185">Reference proteome</keyword>
<dbReference type="CDD" id="cd17535">
    <property type="entry name" value="REC_NarL-like"/>
    <property type="match status" value="1"/>
</dbReference>
<dbReference type="InterPro" id="IPR039420">
    <property type="entry name" value="WalR-like"/>
</dbReference>
<keyword evidence="2" id="KW-0238">DNA-binding</keyword>
<feature type="domain" description="Response regulatory" evidence="5">
    <location>
        <begin position="8"/>
        <end position="124"/>
    </location>
</feature>
<dbReference type="InterPro" id="IPR016032">
    <property type="entry name" value="Sig_transdc_resp-reg_C-effctor"/>
</dbReference>
<evidence type="ECO:0000259" key="4">
    <source>
        <dbReference type="PROSITE" id="PS50043"/>
    </source>
</evidence>
<keyword evidence="1 3" id="KW-0597">Phosphoprotein</keyword>
<dbReference type="InterPro" id="IPR011006">
    <property type="entry name" value="CheY-like_superfamily"/>
</dbReference>
<proteinExistence type="predicted"/>
<dbReference type="OrthoDB" id="9796655at2"/>
<gene>
    <name evidence="6" type="ORF">JT25_016100</name>
</gene>
<dbReference type="SMART" id="SM00421">
    <property type="entry name" value="HTH_LUXR"/>
    <property type="match status" value="1"/>
</dbReference>
<dbReference type="Pfam" id="PF00072">
    <property type="entry name" value="Response_reg"/>
    <property type="match status" value="1"/>
</dbReference>
<evidence type="ECO:0000313" key="6">
    <source>
        <dbReference type="EMBL" id="AMK77983.1"/>
    </source>
</evidence>
<dbReference type="PROSITE" id="PS50043">
    <property type="entry name" value="HTH_LUXR_2"/>
    <property type="match status" value="1"/>
</dbReference>
<feature type="modified residue" description="4-aspartylphosphate" evidence="3">
    <location>
        <position position="59"/>
    </location>
</feature>
<sequence length="222" mass="24205">MNSQPTIDILLVDDHAIVREGYRSLIGKQTDLQVIAEAGNGADAYRLYKECQPDVVVTDLTMPDLSGLELIGRIKQRDSKARILVFSMHQNPSFARQACRAGALGYVSKSSAPDILLQAIRDVYVGRHILSADIAQALALEKLGTETLALNSLTVREFEILRLLVEANTPDTIAKTLNISPKTVGNCHYLIKSKLGVSSDIELTRLAIKLNVVSLLDLADPA</sequence>
<reference evidence="6 7" key="1">
    <citation type="journal article" date="2015" name="Environ. Microbiol.">
        <title>Methane oxidation coupled to nitrate reduction under hypoxia by the Gammaproteobacterium Methylomonas denitrificans, sp. nov. type strain FJG1.</title>
        <authorList>
            <person name="Kits K.D."/>
            <person name="Klotz M.G."/>
            <person name="Stein L.Y."/>
        </authorList>
    </citation>
    <scope>NUCLEOTIDE SEQUENCE [LARGE SCALE GENOMIC DNA]</scope>
    <source>
        <strain evidence="6 7">FJG1</strain>
    </source>
</reference>
<dbReference type="SMART" id="SM00448">
    <property type="entry name" value="REC"/>
    <property type="match status" value="1"/>
</dbReference>
<dbReference type="GO" id="GO:0000160">
    <property type="term" value="P:phosphorelay signal transduction system"/>
    <property type="evidence" value="ECO:0007669"/>
    <property type="project" value="InterPro"/>
</dbReference>
<dbReference type="PROSITE" id="PS50110">
    <property type="entry name" value="RESPONSE_REGULATORY"/>
    <property type="match status" value="1"/>
</dbReference>
<dbReference type="SUPFAM" id="SSF46894">
    <property type="entry name" value="C-terminal effector domain of the bipartite response regulators"/>
    <property type="match status" value="1"/>
</dbReference>
<evidence type="ECO:0000256" key="3">
    <source>
        <dbReference type="PROSITE-ProRule" id="PRU00169"/>
    </source>
</evidence>
<dbReference type="Proteomes" id="UP000030512">
    <property type="component" value="Chromosome"/>
</dbReference>
<organism evidence="6 7">
    <name type="scientific">Methylomonas denitrificans</name>
    <dbReference type="NCBI Taxonomy" id="1538553"/>
    <lineage>
        <taxon>Bacteria</taxon>
        <taxon>Pseudomonadati</taxon>
        <taxon>Pseudomonadota</taxon>
        <taxon>Gammaproteobacteria</taxon>
        <taxon>Methylococcales</taxon>
        <taxon>Methylococcaceae</taxon>
        <taxon>Methylomonas</taxon>
    </lineage>
</organism>
<protein>
    <submittedName>
        <fullName evidence="6">LuxR family transcriptional regulator</fullName>
    </submittedName>
</protein>
<dbReference type="PANTHER" id="PTHR43214:SF43">
    <property type="entry name" value="TWO-COMPONENT RESPONSE REGULATOR"/>
    <property type="match status" value="1"/>
</dbReference>
<evidence type="ECO:0000313" key="7">
    <source>
        <dbReference type="Proteomes" id="UP000030512"/>
    </source>
</evidence>
<dbReference type="RefSeq" id="WP_036275717.1">
    <property type="nucleotide sequence ID" value="NZ_CP014476.1"/>
</dbReference>
<dbReference type="AlphaFoldDB" id="A0A126T7B4"/>
<evidence type="ECO:0000256" key="1">
    <source>
        <dbReference type="ARBA" id="ARBA00022553"/>
    </source>
</evidence>